<feature type="non-terminal residue" evidence="2">
    <location>
        <position position="1100"/>
    </location>
</feature>
<feature type="domain" description="DUF5801" evidence="1">
    <location>
        <begin position="432"/>
        <end position="567"/>
    </location>
</feature>
<feature type="domain" description="DUF5801" evidence="1">
    <location>
        <begin position="900"/>
        <end position="1035"/>
    </location>
</feature>
<proteinExistence type="predicted"/>
<sequence length="1100" mass="110705">MALDITTQDIIIDESTGLTDNDVDPSVSPHDSNTTLQYMLTLDGAGGLTSPEVAFQTDFVEATASAGETIASVILTQDSSGTPFSTTVGVNSGIQTVDGNYVWLFQDSTDPTVVIGVIGTSDPLVEPAETGPLALSFALISTSNTNADLYTVQYVPLLHPDATDPDDQIDLTDKVFASVTGTSVNNFSGQNAAPGNNDFYVINSSNDATKQLLVTGFLGAANATANVSTQGFGVNNQSINPTETLQVDFVTGGTLPAGSAAQIQYGSHLDNVMQAGFTINQITPSAPNLRVDIRISAFDVTGNEQGLNFYDGSPTAAAPITSITLTGASGFASPIIANGTYATAGGNVTVSGLGTGVVTVTGLDNVTTVDVTTSSQMDRLTVTGVDSNEGLDITEFHFSAQTTNAHSEEVGSFINFDDDGPTMTADGVVPELTVDETDLTTNASADFSTAFTSDAGADGDAITYALGISQVTNDSGLTDTATGDPVLLFVEGGNVVGRAGSAAGPIVFTVSVSAAGLVSLDQARAIVHADATDPDDSTTLAAADLITLTATITDNDGDEASATHDIGQSLNFEDDGPTITADGVVPELTVDETDLTTDASASFAGAFTSDAGADGDAITYALGISQVTNDSGLTDTATGDPVLLFVEGGNVVGRAGSAAGPIVFTVSVSAAGLVSLDQARAIVHADATDPDDSTTLAAADLITLTATITDNDGDEASATHDIGQSLNFEDDGPTITADGVVPELTVDETDLTTDASADFSTAFTSDAGADGDAITYALGISQVTNDSGLTDTATGDPVLLFVEGGNVVGRAGSAAGPIVFTVSVSAAGLVSLDQARAIVHADATDPDDSTTLAAADLITLTATITDNDGDEASATHDIGQSLNFEDDGPTITADGVVPELTVDETDLTTDASASFAGAFTSDAGADGDAITYALGISQVTNDSGLTDTATGDPVLLFVEGGNVVGRAGSAAGPIVFTVSVSAAGLVSLDQARAIVHADATDPDDSTTLAAADLITLTATITDNDGDEASATHDIGQSLNFEDDGPTITVPFDGDQNANNGNGTHETLANVLNASATGAFGYNIGADAHTAAFYTGGGSDF</sequence>
<dbReference type="AlphaFoldDB" id="A0A2P7B939"/>
<evidence type="ECO:0000259" key="1">
    <source>
        <dbReference type="Pfam" id="PF19116"/>
    </source>
</evidence>
<dbReference type="OrthoDB" id="8335338at2"/>
<evidence type="ECO:0000313" key="2">
    <source>
        <dbReference type="EMBL" id="PSH62976.1"/>
    </source>
</evidence>
<comment type="caution">
    <text evidence="2">The sequence shown here is derived from an EMBL/GenBank/DDBJ whole genome shotgun (WGS) entry which is preliminary data.</text>
</comment>
<organism evidence="2 3">
    <name type="scientific">Phyllobacterium brassicacearum</name>
    <dbReference type="NCBI Taxonomy" id="314235"/>
    <lineage>
        <taxon>Bacteria</taxon>
        <taxon>Pseudomonadati</taxon>
        <taxon>Pseudomonadota</taxon>
        <taxon>Alphaproteobacteria</taxon>
        <taxon>Hyphomicrobiales</taxon>
        <taxon>Phyllobacteriaceae</taxon>
        <taxon>Phyllobacterium</taxon>
    </lineage>
</organism>
<dbReference type="InterPro" id="IPR043824">
    <property type="entry name" value="DUF5801"/>
</dbReference>
<dbReference type="RefSeq" id="WP_106713653.1">
    <property type="nucleotide sequence ID" value="NZ_PGGO01000026.1"/>
</dbReference>
<gene>
    <name evidence="2" type="ORF">CU102_24205</name>
</gene>
<name>A0A2P7B939_9HYPH</name>
<accession>A0A2P7B939</accession>
<keyword evidence="3" id="KW-1185">Reference proteome</keyword>
<dbReference type="Proteomes" id="UP000241444">
    <property type="component" value="Unassembled WGS sequence"/>
</dbReference>
<dbReference type="EMBL" id="PGGO01000026">
    <property type="protein sequence ID" value="PSH62976.1"/>
    <property type="molecule type" value="Genomic_DNA"/>
</dbReference>
<feature type="domain" description="DUF5801" evidence="1">
    <location>
        <begin position="744"/>
        <end position="879"/>
    </location>
</feature>
<feature type="domain" description="DUF5801" evidence="1">
    <location>
        <begin position="588"/>
        <end position="723"/>
    </location>
</feature>
<reference evidence="3" key="1">
    <citation type="submission" date="2017-11" db="EMBL/GenBank/DDBJ databases">
        <authorList>
            <person name="Kuznetsova I."/>
            <person name="Sazanova A."/>
            <person name="Chirak E."/>
            <person name="Safronova V."/>
            <person name="Willems A."/>
        </authorList>
    </citation>
    <scope>NUCLEOTIDE SEQUENCE [LARGE SCALE GENOMIC DNA]</scope>
    <source>
        <strain evidence="3">STM 196</strain>
    </source>
</reference>
<protein>
    <recommendedName>
        <fullName evidence="1">DUF5801 domain-containing protein</fullName>
    </recommendedName>
</protein>
<evidence type="ECO:0000313" key="3">
    <source>
        <dbReference type="Proteomes" id="UP000241444"/>
    </source>
</evidence>
<dbReference type="Pfam" id="PF19116">
    <property type="entry name" value="DUF5801"/>
    <property type="match status" value="4"/>
</dbReference>